<dbReference type="GO" id="GO:0007160">
    <property type="term" value="P:cell-matrix adhesion"/>
    <property type="evidence" value="ECO:0007669"/>
    <property type="project" value="TreeGrafter"/>
</dbReference>
<proteinExistence type="inferred from homology"/>
<comment type="subcellular location">
    <subcellularLocation>
        <location evidence="1">Membrane</location>
    </subcellularLocation>
</comment>
<evidence type="ECO:0000256" key="5">
    <source>
        <dbReference type="ARBA" id="ARBA00023136"/>
    </source>
</evidence>
<keyword evidence="5" id="KW-0472">Membrane</keyword>
<dbReference type="InterPro" id="IPR010335">
    <property type="entry name" value="Mesothelin"/>
</dbReference>
<keyword evidence="4" id="KW-0130">Cell adhesion</keyword>
<evidence type="ECO:0000313" key="8">
    <source>
        <dbReference type="Proteomes" id="UP000694621"/>
    </source>
</evidence>
<dbReference type="Ensembl" id="ENSAMXT00005019275.1">
    <property type="protein sequence ID" value="ENSAMXP00005017442.1"/>
    <property type="gene ID" value="ENSAMXG00005009100.1"/>
</dbReference>
<dbReference type="Proteomes" id="UP000694621">
    <property type="component" value="Unplaced"/>
</dbReference>
<dbReference type="PANTHER" id="PTHR23412:SF6">
    <property type="entry name" value="MESOTHELIN"/>
    <property type="match status" value="1"/>
</dbReference>
<organism evidence="7 8">
    <name type="scientific">Astyanax mexicanus</name>
    <name type="common">Blind cave fish</name>
    <name type="synonym">Astyanax fasciatus mexicanus</name>
    <dbReference type="NCBI Taxonomy" id="7994"/>
    <lineage>
        <taxon>Eukaryota</taxon>
        <taxon>Metazoa</taxon>
        <taxon>Chordata</taxon>
        <taxon>Craniata</taxon>
        <taxon>Vertebrata</taxon>
        <taxon>Euteleostomi</taxon>
        <taxon>Actinopterygii</taxon>
        <taxon>Neopterygii</taxon>
        <taxon>Teleostei</taxon>
        <taxon>Ostariophysi</taxon>
        <taxon>Characiformes</taxon>
        <taxon>Characoidei</taxon>
        <taxon>Acestrorhamphidae</taxon>
        <taxon>Acestrorhamphinae</taxon>
        <taxon>Astyanax</taxon>
    </lineage>
</organism>
<dbReference type="GO" id="GO:0009986">
    <property type="term" value="C:cell surface"/>
    <property type="evidence" value="ECO:0007669"/>
    <property type="project" value="TreeGrafter"/>
</dbReference>
<evidence type="ECO:0000256" key="3">
    <source>
        <dbReference type="ARBA" id="ARBA00022729"/>
    </source>
</evidence>
<accession>A0A8B9HSI9</accession>
<dbReference type="Pfam" id="PF06060">
    <property type="entry name" value="Mesothelin"/>
    <property type="match status" value="2"/>
</dbReference>
<evidence type="ECO:0000256" key="1">
    <source>
        <dbReference type="ARBA" id="ARBA00004370"/>
    </source>
</evidence>
<dbReference type="GO" id="GO:0016020">
    <property type="term" value="C:membrane"/>
    <property type="evidence" value="ECO:0007669"/>
    <property type="project" value="UniProtKB-SubCell"/>
</dbReference>
<dbReference type="AlphaFoldDB" id="A0A8B9HSI9"/>
<evidence type="ECO:0000256" key="6">
    <source>
        <dbReference type="ARBA" id="ARBA00023180"/>
    </source>
</evidence>
<evidence type="ECO:0000313" key="7">
    <source>
        <dbReference type="Ensembl" id="ENSAMXP00005017442.1"/>
    </source>
</evidence>
<keyword evidence="6" id="KW-0325">Glycoprotein</keyword>
<reference evidence="7" key="1">
    <citation type="submission" date="2025-08" db="UniProtKB">
        <authorList>
            <consortium name="Ensembl"/>
        </authorList>
    </citation>
    <scope>IDENTIFICATION</scope>
</reference>
<comment type="similarity">
    <text evidence="2">Belongs to the mesothelin family.</text>
</comment>
<name>A0A8B9HSI9_ASTMX</name>
<protein>
    <submittedName>
        <fullName evidence="7">Uncharacterized protein</fullName>
    </submittedName>
</protein>
<dbReference type="InterPro" id="IPR026664">
    <property type="entry name" value="Stereocilin-rel"/>
</dbReference>
<sequence length="492" mass="54647">ILSAPVILKETYVQQIVSVDQTKVVENVPDALASYIPPVILSSPTSVNVTLINKKSWRQEQALVLFGPVASASSDTEELSESVLQGFTCSSVQTLSVQKIRQLVKACRPRTGRNRITLKESQLTCMYNYVKEDSTLNFTDLPSNMLLYYSYDKVPKEKCTSFFSALSAADFSIPSSVLNLPSTLFKSAQDSSTTTSQRFSMRTLQQLEILPLYFKQDFWDKFGFTLKKRYFRSFLPMLRKRKTLKWKVCTWFTGACNSYVSLCFSTDCTFGNITAVTIADELFPYGYDSTQFDLCLDATVLNDNLAAVTEKVVDESLEMIILDKLNQLYPSGLPESVVQLLGSTSRVANVSDISKWNITTIDTLSSLMNPDDGDWTSDQSKAVIMKYLSVEGNTLGMDELNSIGSNLCSLDVSVLKTITADSLGTAVELDISSCSIDQKSVLYSIANSSFSSQTNDSSMFYQLISPYLGNSHFYTHFQSCLSVLSISCVCVL</sequence>
<keyword evidence="3" id="KW-0732">Signal</keyword>
<dbReference type="PANTHER" id="PTHR23412">
    <property type="entry name" value="STEREOCILIN RELATED"/>
    <property type="match status" value="1"/>
</dbReference>
<evidence type="ECO:0000256" key="4">
    <source>
        <dbReference type="ARBA" id="ARBA00022889"/>
    </source>
</evidence>
<evidence type="ECO:0000256" key="2">
    <source>
        <dbReference type="ARBA" id="ARBA00011016"/>
    </source>
</evidence>